<dbReference type="CDD" id="cd02146">
    <property type="entry name" value="NfsA-like"/>
    <property type="match status" value="1"/>
</dbReference>
<evidence type="ECO:0000313" key="8">
    <source>
        <dbReference type="EMBL" id="ALC06883.1"/>
    </source>
</evidence>
<protein>
    <recommendedName>
        <fullName evidence="7">Nitroreductase domain-containing protein</fullName>
    </recommendedName>
</protein>
<accession>A0A0M3QA88</accession>
<evidence type="ECO:0000256" key="5">
    <source>
        <dbReference type="PIRNR" id="PIRNR005426"/>
    </source>
</evidence>
<evidence type="ECO:0000259" key="7">
    <source>
        <dbReference type="Pfam" id="PF00881"/>
    </source>
</evidence>
<comment type="similarity">
    <text evidence="1 5">Belongs to the flavin oxidoreductase frp family.</text>
</comment>
<dbReference type="GO" id="GO:0016491">
    <property type="term" value="F:oxidoreductase activity"/>
    <property type="evidence" value="ECO:0007669"/>
    <property type="project" value="UniProtKB-UniRule"/>
</dbReference>
<evidence type="ECO:0000256" key="2">
    <source>
        <dbReference type="ARBA" id="ARBA00022630"/>
    </source>
</evidence>
<keyword evidence="4 5" id="KW-0560">Oxidoreductase</keyword>
<dbReference type="KEGG" id="cdx:CDES_12695"/>
<feature type="compositionally biased region" description="Polar residues" evidence="6">
    <location>
        <begin position="1"/>
        <end position="11"/>
    </location>
</feature>
<dbReference type="Gene3D" id="3.40.109.10">
    <property type="entry name" value="NADH Oxidase"/>
    <property type="match status" value="1"/>
</dbReference>
<feature type="domain" description="Nitroreductase" evidence="7">
    <location>
        <begin position="47"/>
        <end position="204"/>
    </location>
</feature>
<dbReference type="PIRSF" id="PIRSF005426">
    <property type="entry name" value="Frp"/>
    <property type="match status" value="1"/>
</dbReference>
<keyword evidence="5" id="KW-0521">NADP</keyword>
<dbReference type="InterPro" id="IPR016446">
    <property type="entry name" value="Flavin_OxRdtase_Frp"/>
</dbReference>
<keyword evidence="9" id="KW-1185">Reference proteome</keyword>
<name>A0A0M3QA88_9CORY</name>
<dbReference type="Proteomes" id="UP000068067">
    <property type="component" value="Chromosome"/>
</dbReference>
<proteinExistence type="inferred from homology"/>
<keyword evidence="2 5" id="KW-0285">Flavoprotein</keyword>
<dbReference type="AlphaFoldDB" id="A0A0M3QA88"/>
<feature type="region of interest" description="Disordered" evidence="6">
    <location>
        <begin position="1"/>
        <end position="21"/>
    </location>
</feature>
<evidence type="ECO:0000256" key="6">
    <source>
        <dbReference type="SAM" id="MobiDB-lite"/>
    </source>
</evidence>
<evidence type="ECO:0000256" key="3">
    <source>
        <dbReference type="ARBA" id="ARBA00022643"/>
    </source>
</evidence>
<dbReference type="STRING" id="931089.CDES_12695"/>
<sequence>MQGNSLNLANNSERKKPMPSPEELLAARYGQPATWTPPQWNETLDVIHQHRSVRRWLDKPVDDDTIRTIISAAQSAGTSSNKQVISVIVVKDPELRKGLAEITRQMFPHLEQVPAVLIWLIDYSRISAVAEREGLPTGALDYLDEAALGFLDAGIAAQNAAIAAESLGLGTLYLGSVRNDAEAVQKLLGLPPEIVPVVGLEIGHADPSEPAGIKPRLPQEAILHWDTYTEKNLELIDSYDHALDTYYSRYGQHQLWSKQTAHRAASKSITKTNRQFLRRVLERAGFGLR</sequence>
<dbReference type="SUPFAM" id="SSF55469">
    <property type="entry name" value="FMN-dependent nitroreductase-like"/>
    <property type="match status" value="1"/>
</dbReference>
<dbReference type="InterPro" id="IPR000415">
    <property type="entry name" value="Nitroreductase-like"/>
</dbReference>
<dbReference type="InterPro" id="IPR029479">
    <property type="entry name" value="Nitroreductase"/>
</dbReference>
<dbReference type="PANTHER" id="PTHR43425:SF2">
    <property type="entry name" value="OXYGEN-INSENSITIVE NADPH NITROREDUCTASE"/>
    <property type="match status" value="1"/>
</dbReference>
<keyword evidence="3 5" id="KW-0288">FMN</keyword>
<dbReference type="PANTHER" id="PTHR43425">
    <property type="entry name" value="OXYGEN-INSENSITIVE NADPH NITROREDUCTASE"/>
    <property type="match status" value="1"/>
</dbReference>
<evidence type="ECO:0000256" key="4">
    <source>
        <dbReference type="ARBA" id="ARBA00023002"/>
    </source>
</evidence>
<dbReference type="EMBL" id="CP009220">
    <property type="protein sequence ID" value="ALC06883.1"/>
    <property type="molecule type" value="Genomic_DNA"/>
</dbReference>
<evidence type="ECO:0000256" key="1">
    <source>
        <dbReference type="ARBA" id="ARBA00008366"/>
    </source>
</evidence>
<dbReference type="Pfam" id="PF00881">
    <property type="entry name" value="Nitroreductase"/>
    <property type="match status" value="1"/>
</dbReference>
<organism evidence="8 9">
    <name type="scientific">Corynebacterium deserti GIMN1.010</name>
    <dbReference type="NCBI Taxonomy" id="931089"/>
    <lineage>
        <taxon>Bacteria</taxon>
        <taxon>Bacillati</taxon>
        <taxon>Actinomycetota</taxon>
        <taxon>Actinomycetes</taxon>
        <taxon>Mycobacteriales</taxon>
        <taxon>Corynebacteriaceae</taxon>
        <taxon>Corynebacterium</taxon>
    </lineage>
</organism>
<evidence type="ECO:0000313" key="9">
    <source>
        <dbReference type="Proteomes" id="UP000068067"/>
    </source>
</evidence>
<gene>
    <name evidence="8" type="ORF">CDES_12695</name>
</gene>
<reference evidence="8 9" key="1">
    <citation type="submission" date="2014-08" db="EMBL/GenBank/DDBJ databases">
        <title>Complete genome sequence of Corynebacterium deserti GIMN1.010 (=DSM 45689), isolated from desert sand in western China.</title>
        <authorList>
            <person name="Ruckert C."/>
            <person name="Albersmeier A."/>
            <person name="Kalinowski J."/>
        </authorList>
    </citation>
    <scope>NUCLEOTIDE SEQUENCE [LARGE SCALE GENOMIC DNA]</scope>
    <source>
        <strain evidence="8 9">GIMN1.010</strain>
    </source>
</reference>
<dbReference type="PATRIC" id="fig|931089.4.peg.2568"/>